<comment type="caution">
    <text evidence="2">The sequence shown here is derived from an EMBL/GenBank/DDBJ whole genome shotgun (WGS) entry which is preliminary data.</text>
</comment>
<feature type="compositionally biased region" description="Basic and acidic residues" evidence="1">
    <location>
        <begin position="50"/>
        <end position="62"/>
    </location>
</feature>
<evidence type="ECO:0000313" key="2">
    <source>
        <dbReference type="EMBL" id="MBB4067147.1"/>
    </source>
</evidence>
<dbReference type="EMBL" id="JACIEZ010000015">
    <property type="protein sequence ID" value="MBB4067147.1"/>
    <property type="molecule type" value="Genomic_DNA"/>
</dbReference>
<sequence>MLAISKSMNTGLLLLRQGGTTGQEKGSADQILNIVNQAKSSSVSTPKAPAESKPKEAQEGDAKSPGFRNPILANPSKYQQLSAKEIDAFSAQQQQTMGTSNISGYARYAQDFGNEAFRIIERKISGLNAFGKDAIYNGKVIEATILNNSEKTGWQKEVENAEKLTSMLVGTVTEYNIYYHDINNIDESRQDIDPSVARIINNYIDDERSTIKNFNKPEYTEGRLSMLGDTIGIGHISKRDNGEYKIEPYKVMSKDGKLVAEMKDDGHFVTYNEDGSVLKERSRFEVCAELSDGHDVKWGFGETRFARYATLVYTEDKDLMFY</sequence>
<evidence type="ECO:0000313" key="3">
    <source>
        <dbReference type="Proteomes" id="UP000528286"/>
    </source>
</evidence>
<keyword evidence="3" id="KW-1185">Reference proteome</keyword>
<proteinExistence type="predicted"/>
<accession>A0A7W6NN93</accession>
<reference evidence="2 3" key="1">
    <citation type="submission" date="2020-08" db="EMBL/GenBank/DDBJ databases">
        <title>Genomic Encyclopedia of Type Strains, Phase IV (KMG-IV): sequencing the most valuable type-strain genomes for metagenomic binning, comparative biology and taxonomic classification.</title>
        <authorList>
            <person name="Goeker M."/>
        </authorList>
    </citation>
    <scope>NUCLEOTIDE SEQUENCE [LARGE SCALE GENOMIC DNA]</scope>
    <source>
        <strain evidence="2 3">DSM 29853</strain>
    </source>
</reference>
<dbReference type="RefSeq" id="WP_183368385.1">
    <property type="nucleotide sequence ID" value="NZ_JACIEZ010000015.1"/>
</dbReference>
<organism evidence="2 3">
    <name type="scientific">Gellertiella hungarica</name>
    <dbReference type="NCBI Taxonomy" id="1572859"/>
    <lineage>
        <taxon>Bacteria</taxon>
        <taxon>Pseudomonadati</taxon>
        <taxon>Pseudomonadota</taxon>
        <taxon>Alphaproteobacteria</taxon>
        <taxon>Hyphomicrobiales</taxon>
        <taxon>Rhizobiaceae</taxon>
        <taxon>Gellertiella</taxon>
    </lineage>
</organism>
<dbReference type="Proteomes" id="UP000528286">
    <property type="component" value="Unassembled WGS sequence"/>
</dbReference>
<dbReference type="AlphaFoldDB" id="A0A7W6NN93"/>
<gene>
    <name evidence="2" type="ORF">GGR23_004376</name>
</gene>
<name>A0A7W6NN93_9HYPH</name>
<protein>
    <submittedName>
        <fullName evidence="2">Uncharacterized protein</fullName>
    </submittedName>
</protein>
<feature type="region of interest" description="Disordered" evidence="1">
    <location>
        <begin position="38"/>
        <end position="70"/>
    </location>
</feature>
<evidence type="ECO:0000256" key="1">
    <source>
        <dbReference type="SAM" id="MobiDB-lite"/>
    </source>
</evidence>